<dbReference type="SUPFAM" id="SSF51735">
    <property type="entry name" value="NAD(P)-binding Rossmann-fold domains"/>
    <property type="match status" value="1"/>
</dbReference>
<dbReference type="PANTHER" id="PTHR43162">
    <property type="match status" value="1"/>
</dbReference>
<gene>
    <name evidence="2" type="ORF">HDA39_001684</name>
</gene>
<dbReference type="InterPro" id="IPR036291">
    <property type="entry name" value="NAD(P)-bd_dom_sf"/>
</dbReference>
<evidence type="ECO:0000313" key="3">
    <source>
        <dbReference type="Proteomes" id="UP000549971"/>
    </source>
</evidence>
<dbReference type="InterPro" id="IPR016040">
    <property type="entry name" value="NAD(P)-bd_dom"/>
</dbReference>
<comment type="caution">
    <text evidence="2">The sequence shown here is derived from an EMBL/GenBank/DDBJ whole genome shotgun (WGS) entry which is preliminary data.</text>
</comment>
<evidence type="ECO:0000259" key="1">
    <source>
        <dbReference type="Pfam" id="PF13460"/>
    </source>
</evidence>
<dbReference type="Gene3D" id="3.90.25.10">
    <property type="entry name" value="UDP-galactose 4-epimerase, domain 1"/>
    <property type="match status" value="1"/>
</dbReference>
<dbReference type="Gene3D" id="3.40.50.720">
    <property type="entry name" value="NAD(P)-binding Rossmann-like Domain"/>
    <property type="match status" value="1"/>
</dbReference>
<keyword evidence="3" id="KW-1185">Reference proteome</keyword>
<sequence length="279" mass="29598">MTILVLGATGKTGRRLVPRLRGMGVEVRAASRSGETRFDWSEREGWAGVLHGVSAVYLVAPEEPDVVEAFVSAAVRAGVGRFVVLSGRGIDRAAEVLPPRADGSAGVFGPGMVAAEEAVKASGADWSVIRANNFAQNFSEDVWTAPVEAGRLALPLGAVGEPFVDIEDVADVAAVLLTEDGHAGRIYDVSGPESLTFAEAVEVIGRWTKPIEYVELTPDQYADELRAEGYPEDVVEILESMFGLMRAGHLSAPADGVEQVLGRPPATFTAYAERTFGSQ</sequence>
<name>A0A7W9J3Z5_9ACTN</name>
<feature type="domain" description="NAD(P)-binding" evidence="1">
    <location>
        <begin position="7"/>
        <end position="179"/>
    </location>
</feature>
<dbReference type="AlphaFoldDB" id="A0A7W9J3Z5"/>
<dbReference type="InterPro" id="IPR051604">
    <property type="entry name" value="Ergot_Alk_Oxidoreductase"/>
</dbReference>
<accession>A0A7W9J3Z5</accession>
<proteinExistence type="predicted"/>
<organism evidence="2 3">
    <name type="scientific">Kribbella italica</name>
    <dbReference type="NCBI Taxonomy" id="1540520"/>
    <lineage>
        <taxon>Bacteria</taxon>
        <taxon>Bacillati</taxon>
        <taxon>Actinomycetota</taxon>
        <taxon>Actinomycetes</taxon>
        <taxon>Propionibacteriales</taxon>
        <taxon>Kribbellaceae</taxon>
        <taxon>Kribbella</taxon>
    </lineage>
</organism>
<dbReference type="EMBL" id="JACHMY010000001">
    <property type="protein sequence ID" value="MBB5834950.1"/>
    <property type="molecule type" value="Genomic_DNA"/>
</dbReference>
<dbReference type="PANTHER" id="PTHR43162:SF1">
    <property type="entry name" value="PRESTALK A DIFFERENTIATION PROTEIN A"/>
    <property type="match status" value="1"/>
</dbReference>
<dbReference type="Proteomes" id="UP000549971">
    <property type="component" value="Unassembled WGS sequence"/>
</dbReference>
<protein>
    <submittedName>
        <fullName evidence="2">Uncharacterized protein YbjT (DUF2867 family)</fullName>
    </submittedName>
</protein>
<dbReference type="Pfam" id="PF13460">
    <property type="entry name" value="NAD_binding_10"/>
    <property type="match status" value="1"/>
</dbReference>
<dbReference type="RefSeq" id="WP_238356007.1">
    <property type="nucleotide sequence ID" value="NZ_JACHMY010000001.1"/>
</dbReference>
<evidence type="ECO:0000313" key="2">
    <source>
        <dbReference type="EMBL" id="MBB5834950.1"/>
    </source>
</evidence>
<reference evidence="2 3" key="1">
    <citation type="submission" date="2020-08" db="EMBL/GenBank/DDBJ databases">
        <title>Sequencing the genomes of 1000 actinobacteria strains.</title>
        <authorList>
            <person name="Klenk H.-P."/>
        </authorList>
    </citation>
    <scope>NUCLEOTIDE SEQUENCE [LARGE SCALE GENOMIC DNA]</scope>
    <source>
        <strain evidence="2 3">DSM 28967</strain>
    </source>
</reference>